<reference evidence="6" key="1">
    <citation type="submission" date="2020-02" db="EMBL/GenBank/DDBJ databases">
        <authorList>
            <person name="Meier V. D."/>
        </authorList>
    </citation>
    <scope>NUCLEOTIDE SEQUENCE</scope>
    <source>
        <strain evidence="6">AVDCRST_MAG82</strain>
    </source>
</reference>
<keyword evidence="3 6" id="KW-0418">Kinase</keyword>
<name>A0A6J4NYP2_9ACTN</name>
<dbReference type="SMART" id="SM00387">
    <property type="entry name" value="HATPase_c"/>
    <property type="match status" value="1"/>
</dbReference>
<feature type="domain" description="Histidine kinase" evidence="5">
    <location>
        <begin position="191"/>
        <end position="371"/>
    </location>
</feature>
<keyword evidence="4" id="KW-0902">Two-component regulatory system</keyword>
<evidence type="ECO:0000313" key="6">
    <source>
        <dbReference type="EMBL" id="CAA9401061.1"/>
    </source>
</evidence>
<accession>A0A6J4NYP2</accession>
<dbReference type="Gene3D" id="1.10.287.130">
    <property type="match status" value="1"/>
</dbReference>
<protein>
    <recommendedName>
        <fullName evidence="2">histidine kinase</fullName>
        <ecNumber evidence="2">2.7.13.3</ecNumber>
    </recommendedName>
</protein>
<comment type="catalytic activity">
    <reaction evidence="1">
        <text>ATP + protein L-histidine = ADP + protein N-phospho-L-histidine.</text>
        <dbReference type="EC" id="2.7.13.3"/>
    </reaction>
</comment>
<evidence type="ECO:0000256" key="3">
    <source>
        <dbReference type="ARBA" id="ARBA00022777"/>
    </source>
</evidence>
<dbReference type="GO" id="GO:0000160">
    <property type="term" value="P:phosphorelay signal transduction system"/>
    <property type="evidence" value="ECO:0007669"/>
    <property type="project" value="UniProtKB-KW"/>
</dbReference>
<dbReference type="SUPFAM" id="SSF55874">
    <property type="entry name" value="ATPase domain of HSP90 chaperone/DNA topoisomerase II/histidine kinase"/>
    <property type="match status" value="1"/>
</dbReference>
<dbReference type="InterPro" id="IPR005467">
    <property type="entry name" value="His_kinase_dom"/>
</dbReference>
<evidence type="ECO:0000256" key="1">
    <source>
        <dbReference type="ARBA" id="ARBA00000085"/>
    </source>
</evidence>
<dbReference type="PANTHER" id="PTHR43065:SF48">
    <property type="entry name" value="HISTIDINE KINASE"/>
    <property type="match status" value="1"/>
</dbReference>
<organism evidence="6">
    <name type="scientific">uncultured Rubrobacteraceae bacterium</name>
    <dbReference type="NCBI Taxonomy" id="349277"/>
    <lineage>
        <taxon>Bacteria</taxon>
        <taxon>Bacillati</taxon>
        <taxon>Actinomycetota</taxon>
        <taxon>Rubrobacteria</taxon>
        <taxon>Rubrobacterales</taxon>
        <taxon>Rubrobacteraceae</taxon>
        <taxon>environmental samples</taxon>
    </lineage>
</organism>
<evidence type="ECO:0000256" key="2">
    <source>
        <dbReference type="ARBA" id="ARBA00012438"/>
    </source>
</evidence>
<dbReference type="InterPro" id="IPR036890">
    <property type="entry name" value="HATPase_C_sf"/>
</dbReference>
<keyword evidence="3 6" id="KW-0808">Transferase</keyword>
<dbReference type="AlphaFoldDB" id="A0A6J4NYP2"/>
<dbReference type="EMBL" id="CADCVA010000026">
    <property type="protein sequence ID" value="CAA9401061.1"/>
    <property type="molecule type" value="Genomic_DNA"/>
</dbReference>
<dbReference type="PRINTS" id="PR00344">
    <property type="entry name" value="BCTRLSENSOR"/>
</dbReference>
<dbReference type="InterPro" id="IPR003594">
    <property type="entry name" value="HATPase_dom"/>
</dbReference>
<dbReference type="EC" id="2.7.13.3" evidence="2"/>
<dbReference type="Pfam" id="PF02518">
    <property type="entry name" value="HATPase_c"/>
    <property type="match status" value="1"/>
</dbReference>
<dbReference type="GO" id="GO:0004673">
    <property type="term" value="F:protein histidine kinase activity"/>
    <property type="evidence" value="ECO:0007669"/>
    <property type="project" value="UniProtKB-EC"/>
</dbReference>
<evidence type="ECO:0000256" key="4">
    <source>
        <dbReference type="ARBA" id="ARBA00023012"/>
    </source>
</evidence>
<dbReference type="PANTHER" id="PTHR43065">
    <property type="entry name" value="SENSOR HISTIDINE KINASE"/>
    <property type="match status" value="1"/>
</dbReference>
<evidence type="ECO:0000259" key="5">
    <source>
        <dbReference type="PROSITE" id="PS50109"/>
    </source>
</evidence>
<proteinExistence type="predicted"/>
<gene>
    <name evidence="6" type="ORF">AVDCRST_MAG82-207</name>
</gene>
<dbReference type="InterPro" id="IPR004358">
    <property type="entry name" value="Sig_transdc_His_kin-like_C"/>
</dbReference>
<dbReference type="Gene3D" id="3.30.565.10">
    <property type="entry name" value="Histidine kinase-like ATPase, C-terminal domain"/>
    <property type="match status" value="1"/>
</dbReference>
<sequence>MSGRALTRVRLYKLESDAFWRMLSVCPSILRSLVSTLADRFQNLGEVSQEHAKLVSLGTMAAGLAHELNNPAAAARRAVDGLRDSFEESQSLGFKLQEGGSISSECLAEIGREVREHAITASALDTLAQSDREDEISFWLEEYGFEGAWEIAPALAAAGLDVTWLDSLSERAPGGTLGDLLPWVVASLTTRELLDQVEGSTGRISKLVEAVKEYSYMDQAPLQEIDVHEGLESTLTMLGHKLKAGVEVTREYGPSLPRIDAYGSELNQVWTNVIDNAIDAVSEAGNGRVRLRTTCERDRVLVEIIDDGPGIPPEVQPRIFEPFFTTKGVGGGLGLGLDVSRRIVVGHHHGDIRVSSEPGDTRFQIRLPIGATTKESPV</sequence>
<dbReference type="PROSITE" id="PS50109">
    <property type="entry name" value="HIS_KIN"/>
    <property type="match status" value="1"/>
</dbReference>